<keyword evidence="5" id="KW-1185">Reference proteome</keyword>
<dbReference type="InterPro" id="IPR000073">
    <property type="entry name" value="AB_hydrolase_1"/>
</dbReference>
<dbReference type="RefSeq" id="WP_110997478.1">
    <property type="nucleotide sequence ID" value="NZ_QKTW01000003.1"/>
</dbReference>
<keyword evidence="2 4" id="KW-0378">Hydrolase</keyword>
<evidence type="ECO:0000256" key="2">
    <source>
        <dbReference type="ARBA" id="ARBA00022801"/>
    </source>
</evidence>
<organism evidence="4 5">
    <name type="scientific">Taibaiella soli</name>
    <dbReference type="NCBI Taxonomy" id="1649169"/>
    <lineage>
        <taxon>Bacteria</taxon>
        <taxon>Pseudomonadati</taxon>
        <taxon>Bacteroidota</taxon>
        <taxon>Chitinophagia</taxon>
        <taxon>Chitinophagales</taxon>
        <taxon>Chitinophagaceae</taxon>
        <taxon>Taibaiella</taxon>
    </lineage>
</organism>
<feature type="domain" description="AB hydrolase-1" evidence="3">
    <location>
        <begin position="20"/>
        <end position="253"/>
    </location>
</feature>
<evidence type="ECO:0000313" key="4">
    <source>
        <dbReference type="EMBL" id="PZF74638.1"/>
    </source>
</evidence>
<dbReference type="Proteomes" id="UP000248745">
    <property type="component" value="Unassembled WGS sequence"/>
</dbReference>
<dbReference type="GO" id="GO:0016787">
    <property type="term" value="F:hydrolase activity"/>
    <property type="evidence" value="ECO:0007669"/>
    <property type="project" value="UniProtKB-KW"/>
</dbReference>
<dbReference type="FunFam" id="3.40.50.1820:FF:000042">
    <property type="entry name" value="probable strigolactone esterase DAD2"/>
    <property type="match status" value="1"/>
</dbReference>
<reference evidence="4 5" key="1">
    <citation type="submission" date="2018-06" db="EMBL/GenBank/DDBJ databases">
        <title>Mucibacter soli gen. nov., sp. nov., a new member of the family Chitinophagaceae producing mucin.</title>
        <authorList>
            <person name="Kim M.-K."/>
            <person name="Park S."/>
            <person name="Kim T.-S."/>
            <person name="Joung Y."/>
            <person name="Han J.-H."/>
            <person name="Kim S.B."/>
        </authorList>
    </citation>
    <scope>NUCLEOTIDE SEQUENCE [LARGE SCALE GENOMIC DNA]</scope>
    <source>
        <strain evidence="4 5">R1-15</strain>
    </source>
</reference>
<dbReference type="InterPro" id="IPR029058">
    <property type="entry name" value="AB_hydrolase_fold"/>
</dbReference>
<evidence type="ECO:0000256" key="1">
    <source>
        <dbReference type="ARBA" id="ARBA00008645"/>
    </source>
</evidence>
<dbReference type="AlphaFoldDB" id="A0A2W2B3P0"/>
<evidence type="ECO:0000313" key="5">
    <source>
        <dbReference type="Proteomes" id="UP000248745"/>
    </source>
</evidence>
<comment type="caution">
    <text evidence="4">The sequence shown here is derived from an EMBL/GenBank/DDBJ whole genome shotgun (WGS) entry which is preliminary data.</text>
</comment>
<comment type="similarity">
    <text evidence="1">Belongs to the AB hydrolase superfamily.</text>
</comment>
<dbReference type="Pfam" id="PF00561">
    <property type="entry name" value="Abhydrolase_1"/>
    <property type="match status" value="1"/>
</dbReference>
<proteinExistence type="inferred from homology"/>
<dbReference type="OrthoDB" id="9780932at2"/>
<dbReference type="PRINTS" id="PR00111">
    <property type="entry name" value="ABHYDROLASE"/>
</dbReference>
<dbReference type="PANTHER" id="PTHR43039">
    <property type="entry name" value="ESTERASE-RELATED"/>
    <property type="match status" value="1"/>
</dbReference>
<name>A0A2W2B3P0_9BACT</name>
<gene>
    <name evidence="4" type="ORF">DN068_03410</name>
</gene>
<protein>
    <submittedName>
        <fullName evidence="4">Alpha/beta hydrolase</fullName>
    </submittedName>
</protein>
<evidence type="ECO:0000259" key="3">
    <source>
        <dbReference type="Pfam" id="PF00561"/>
    </source>
</evidence>
<dbReference type="SUPFAM" id="SSF53474">
    <property type="entry name" value="alpha/beta-Hydrolases"/>
    <property type="match status" value="1"/>
</dbReference>
<dbReference type="Gene3D" id="3.40.50.1820">
    <property type="entry name" value="alpha/beta hydrolase"/>
    <property type="match status" value="1"/>
</dbReference>
<sequence length="265" mass="29234">MNITTKNNVRILGNERADQTIVFGHGFGTDQTSFAEVVKGFENDYRIVLYDNVGGGKSDINAFSLARYSTLNGYVTDLLDILQEYQLENVNYVGHSVNGMVSLLSSIKSPKHFSKLILLGASPRYLNDLPEYTGGFDQPSLDALYQTMDTNYYAWVSGFSKLVMDNHDRPELAAQFAETLSAVRPDIALSVAKVIFQTDHRGDLSSVNIPTFILQTTHDVAVPESVGDYLNNAIVGSKLTKVKAKGHFPQISSPQEVIDAVRSFI</sequence>
<accession>A0A2W2B3P0</accession>
<dbReference type="EMBL" id="QKTW01000003">
    <property type="protein sequence ID" value="PZF74638.1"/>
    <property type="molecule type" value="Genomic_DNA"/>
</dbReference>